<organism evidence="4 5">
    <name type="scientific">Phytomonospora endophytica</name>
    <dbReference type="NCBI Taxonomy" id="714109"/>
    <lineage>
        <taxon>Bacteria</taxon>
        <taxon>Bacillati</taxon>
        <taxon>Actinomycetota</taxon>
        <taxon>Actinomycetes</taxon>
        <taxon>Micromonosporales</taxon>
        <taxon>Micromonosporaceae</taxon>
        <taxon>Phytomonospora</taxon>
    </lineage>
</organism>
<sequence length="298" mass="30626">MTAQKNWSRRDLLRGTLLAGGALAVPGLLAACSKTPDTGAGNTLDRIKKDGKVKVGFAAEAPYGFEQDGKLAGEAPAIAAEVYKALGVGEMEGVLVEFGQLIPALTSGQFDAVAAGMFITPERCGQAAFAEPEYISTAGLLVPKGNPKGLTDYKSVAEAGIKLAVMSGAAEAANAKDAGVSEDNLVTVDKQPDGLSAILAGDADAFTLTTPSLRWMAKDSADVEVTEGFVPTLKGVPQTGAGAAVFRSADTSLLEAFNAELAKLKADSARYLALIEPFGFTQAEIPPADLTTAELCKG</sequence>
<gene>
    <name evidence="4" type="ORF">HNR73_000977</name>
</gene>
<feature type="domain" description="Solute-binding protein family 3/N-terminal" evidence="3">
    <location>
        <begin position="52"/>
        <end position="275"/>
    </location>
</feature>
<evidence type="ECO:0000259" key="3">
    <source>
        <dbReference type="SMART" id="SM00062"/>
    </source>
</evidence>
<dbReference type="NCBIfam" id="TIGR02995">
    <property type="entry name" value="ectoine_ehuB"/>
    <property type="match status" value="1"/>
</dbReference>
<dbReference type="Gene3D" id="3.40.190.10">
    <property type="entry name" value="Periplasmic binding protein-like II"/>
    <property type="match status" value="2"/>
</dbReference>
<evidence type="ECO:0000313" key="4">
    <source>
        <dbReference type="EMBL" id="MBB6033130.1"/>
    </source>
</evidence>
<dbReference type="InterPro" id="IPR006311">
    <property type="entry name" value="TAT_signal"/>
</dbReference>
<dbReference type="EMBL" id="JACHGT010000002">
    <property type="protein sequence ID" value="MBB6033130.1"/>
    <property type="molecule type" value="Genomic_DNA"/>
</dbReference>
<dbReference type="RefSeq" id="WP_184786037.1">
    <property type="nucleotide sequence ID" value="NZ_BONT01000023.1"/>
</dbReference>
<name>A0A841FMF5_9ACTN</name>
<dbReference type="GO" id="GO:0033294">
    <property type="term" value="F:ectoine binding"/>
    <property type="evidence" value="ECO:0007669"/>
    <property type="project" value="InterPro"/>
</dbReference>
<dbReference type="AlphaFoldDB" id="A0A841FMF5"/>
<dbReference type="Proteomes" id="UP000548476">
    <property type="component" value="Unassembled WGS sequence"/>
</dbReference>
<dbReference type="InterPro" id="IPR001638">
    <property type="entry name" value="Solute-binding_3/MltF_N"/>
</dbReference>
<proteinExistence type="predicted"/>
<dbReference type="PANTHER" id="PTHR35936:SF17">
    <property type="entry name" value="ARGININE-BINDING EXTRACELLULAR PROTEIN ARTP"/>
    <property type="match status" value="1"/>
</dbReference>
<dbReference type="PROSITE" id="PS51257">
    <property type="entry name" value="PROKAR_LIPOPROTEIN"/>
    <property type="match status" value="1"/>
</dbReference>
<dbReference type="InterPro" id="IPR014337">
    <property type="entry name" value="Ectoine_EhuB"/>
</dbReference>
<dbReference type="Pfam" id="PF00497">
    <property type="entry name" value="SBP_bac_3"/>
    <property type="match status" value="1"/>
</dbReference>
<dbReference type="SUPFAM" id="SSF53850">
    <property type="entry name" value="Periplasmic binding protein-like II"/>
    <property type="match status" value="1"/>
</dbReference>
<dbReference type="PROSITE" id="PS51318">
    <property type="entry name" value="TAT"/>
    <property type="match status" value="1"/>
</dbReference>
<dbReference type="GO" id="GO:0051470">
    <property type="term" value="P:ectoine transmembrane transport"/>
    <property type="evidence" value="ECO:0007669"/>
    <property type="project" value="InterPro"/>
</dbReference>
<protein>
    <submittedName>
        <fullName evidence="4">Polar amino acid transport system substrate-binding protein</fullName>
    </submittedName>
</protein>
<comment type="caution">
    <text evidence="4">The sequence shown here is derived from an EMBL/GenBank/DDBJ whole genome shotgun (WGS) entry which is preliminary data.</text>
</comment>
<keyword evidence="5" id="KW-1185">Reference proteome</keyword>
<feature type="chain" id="PRO_5038798395" evidence="2">
    <location>
        <begin position="31"/>
        <end position="298"/>
    </location>
</feature>
<feature type="signal peptide" evidence="2">
    <location>
        <begin position="1"/>
        <end position="30"/>
    </location>
</feature>
<evidence type="ECO:0000313" key="5">
    <source>
        <dbReference type="Proteomes" id="UP000548476"/>
    </source>
</evidence>
<dbReference type="SMART" id="SM00062">
    <property type="entry name" value="PBPb"/>
    <property type="match status" value="1"/>
</dbReference>
<accession>A0A841FMF5</accession>
<keyword evidence="1 2" id="KW-0732">Signal</keyword>
<evidence type="ECO:0000256" key="1">
    <source>
        <dbReference type="ARBA" id="ARBA00022729"/>
    </source>
</evidence>
<reference evidence="4 5" key="1">
    <citation type="submission" date="2020-08" db="EMBL/GenBank/DDBJ databases">
        <title>Genomic Encyclopedia of Type Strains, Phase IV (KMG-IV): sequencing the most valuable type-strain genomes for metagenomic binning, comparative biology and taxonomic classification.</title>
        <authorList>
            <person name="Goeker M."/>
        </authorList>
    </citation>
    <scope>NUCLEOTIDE SEQUENCE [LARGE SCALE GENOMIC DNA]</scope>
    <source>
        <strain evidence="4 5">YIM 65646</strain>
    </source>
</reference>
<dbReference type="PANTHER" id="PTHR35936">
    <property type="entry name" value="MEMBRANE-BOUND LYTIC MUREIN TRANSGLYCOSYLASE F"/>
    <property type="match status" value="1"/>
</dbReference>
<evidence type="ECO:0000256" key="2">
    <source>
        <dbReference type="SAM" id="SignalP"/>
    </source>
</evidence>